<dbReference type="GO" id="GO:0006281">
    <property type="term" value="P:DNA repair"/>
    <property type="evidence" value="ECO:0007669"/>
    <property type="project" value="InterPro"/>
</dbReference>
<dbReference type="Proteomes" id="UP000186132">
    <property type="component" value="Unassembled WGS sequence"/>
</dbReference>
<evidence type="ECO:0000313" key="2">
    <source>
        <dbReference type="Proteomes" id="UP000186132"/>
    </source>
</evidence>
<dbReference type="STRING" id="1206085.SAMN05443575_0732"/>
<evidence type="ECO:0008006" key="3">
    <source>
        <dbReference type="Google" id="ProtNLM"/>
    </source>
</evidence>
<protein>
    <recommendedName>
        <fullName evidence="3">Endonuclease III</fullName>
    </recommendedName>
</protein>
<dbReference type="AlphaFoldDB" id="A0A1M5DYL1"/>
<dbReference type="OrthoDB" id="3078554at2"/>
<dbReference type="GO" id="GO:0003824">
    <property type="term" value="F:catalytic activity"/>
    <property type="evidence" value="ECO:0007669"/>
    <property type="project" value="InterPro"/>
</dbReference>
<dbReference type="Gene3D" id="1.10.340.30">
    <property type="entry name" value="Hypothetical protein, domain 2"/>
    <property type="match status" value="1"/>
</dbReference>
<gene>
    <name evidence="1" type="ORF">SAMN05443575_0732</name>
</gene>
<dbReference type="RefSeq" id="WP_073386011.1">
    <property type="nucleotide sequence ID" value="NZ_FQVU01000001.1"/>
</dbReference>
<dbReference type="EMBL" id="FQVU01000001">
    <property type="protein sequence ID" value="SHF72030.1"/>
    <property type="molecule type" value="Genomic_DNA"/>
</dbReference>
<accession>A0A1M5DYL1</accession>
<dbReference type="InterPro" id="IPR011257">
    <property type="entry name" value="DNA_glycosylase"/>
</dbReference>
<evidence type="ECO:0000313" key="1">
    <source>
        <dbReference type="EMBL" id="SHF72030.1"/>
    </source>
</evidence>
<dbReference type="SUPFAM" id="SSF48150">
    <property type="entry name" value="DNA-glycosylase"/>
    <property type="match status" value="1"/>
</dbReference>
<keyword evidence="2" id="KW-1185">Reference proteome</keyword>
<name>A0A1M5DYL1_9ACTN</name>
<sequence length="213" mass="23058">MSDHHDRARRLLDRAGRTFAEQAGFTLHDKPSPLWQLVVLATVLAKPIQADMAVDAAAELRKAGATTPQGTLDLTWQQRVDALVRAHYRRFDESTATRLEQSATLVLDRWHGDLRELAAEADGDTGRAADLLQEIPGIGPAGADIFLREVQDAWPWVRPYFDARALDGAEAVGLPTGPGELADLVAGDDCARLAAALVRVTLDDHLAAAVRDG</sequence>
<organism evidence="1 2">
    <name type="scientific">Jatrophihabitans endophyticus</name>
    <dbReference type="NCBI Taxonomy" id="1206085"/>
    <lineage>
        <taxon>Bacteria</taxon>
        <taxon>Bacillati</taxon>
        <taxon>Actinomycetota</taxon>
        <taxon>Actinomycetes</taxon>
        <taxon>Jatrophihabitantales</taxon>
        <taxon>Jatrophihabitantaceae</taxon>
        <taxon>Jatrophihabitans</taxon>
    </lineage>
</organism>
<reference evidence="1 2" key="1">
    <citation type="submission" date="2016-11" db="EMBL/GenBank/DDBJ databases">
        <authorList>
            <person name="Jaros S."/>
            <person name="Januszkiewicz K."/>
            <person name="Wedrychowicz H."/>
        </authorList>
    </citation>
    <scope>NUCLEOTIDE SEQUENCE [LARGE SCALE GENOMIC DNA]</scope>
    <source>
        <strain evidence="1 2">DSM 45627</strain>
    </source>
</reference>
<proteinExistence type="predicted"/>